<dbReference type="Pfam" id="PF13409">
    <property type="entry name" value="GST_N_2"/>
    <property type="match status" value="1"/>
</dbReference>
<dbReference type="SUPFAM" id="SSF52833">
    <property type="entry name" value="Thioredoxin-like"/>
    <property type="match status" value="1"/>
</dbReference>
<evidence type="ECO:0000259" key="2">
    <source>
        <dbReference type="PROSITE" id="PS50404"/>
    </source>
</evidence>
<protein>
    <submittedName>
        <fullName evidence="4">Glutathione S-transferase</fullName>
    </submittedName>
</protein>
<dbReference type="PROSITE" id="PS50404">
    <property type="entry name" value="GST_NTER"/>
    <property type="match status" value="1"/>
</dbReference>
<sequence length="240" mass="27768">MSLKPITVYNHGNRDAARGPNPKKLNIILEELNVPYTLVSLYCAFARPIGPYFDQTTDQIDIENPKDEKFRKINPNGRLPAIVDPNNNNLTLWESGAIAEYLVETYDKDNKINATDPADKWHLKQFLHFQMSGQGPYYGQGVWFHKFHAEDVPSAKKRYLEQIERVWSVLDDLVKGKDYLLGSKLTYVDLCFVPWEFVAHSFLGEDLKAAGYDAEKQYPNYWAWYQRLLARPSVKKTYGL</sequence>
<keyword evidence="4" id="KW-0808">Transferase</keyword>
<dbReference type="Proteomes" id="UP000323067">
    <property type="component" value="Chromosome vi"/>
</dbReference>
<evidence type="ECO:0000313" key="5">
    <source>
        <dbReference type="Proteomes" id="UP000323067"/>
    </source>
</evidence>
<dbReference type="SUPFAM" id="SSF47616">
    <property type="entry name" value="GST C-terminal domain-like"/>
    <property type="match status" value="1"/>
</dbReference>
<dbReference type="InterPro" id="IPR004045">
    <property type="entry name" value="Glutathione_S-Trfase_N"/>
</dbReference>
<feature type="domain" description="GST C-terminal" evidence="3">
    <location>
        <begin position="116"/>
        <end position="240"/>
    </location>
</feature>
<accession>A0A2H4SAB8</accession>
<feature type="domain" description="GST N-terminal" evidence="2">
    <location>
        <begin position="9"/>
        <end position="110"/>
    </location>
</feature>
<proteinExistence type="inferred from homology"/>
<dbReference type="VEuPathDB" id="FungiDB:CCM_02549"/>
<dbReference type="InterPro" id="IPR040079">
    <property type="entry name" value="Glutathione_S-Trfase"/>
</dbReference>
<name>A0A2H4SAB8_CORMI</name>
<dbReference type="PANTHER" id="PTHR44051">
    <property type="entry name" value="GLUTATHIONE S-TRANSFERASE-RELATED"/>
    <property type="match status" value="1"/>
</dbReference>
<evidence type="ECO:0000259" key="3">
    <source>
        <dbReference type="PROSITE" id="PS50405"/>
    </source>
</evidence>
<dbReference type="AlphaFoldDB" id="A0A2H4SAB8"/>
<reference evidence="4 5" key="1">
    <citation type="journal article" date="2017" name="BMC Genomics">
        <title>Chromosome level assembly and secondary metabolite potential of the parasitic fungus Cordyceps militaris.</title>
        <authorList>
            <person name="Kramer G.J."/>
            <person name="Nodwell J.R."/>
        </authorList>
    </citation>
    <scope>NUCLEOTIDE SEQUENCE [LARGE SCALE GENOMIC DNA]</scope>
    <source>
        <strain evidence="4 5">ATCC 34164</strain>
    </source>
</reference>
<dbReference type="InterPro" id="IPR036282">
    <property type="entry name" value="Glutathione-S-Trfase_C_sf"/>
</dbReference>
<evidence type="ECO:0000256" key="1">
    <source>
        <dbReference type="ARBA" id="ARBA00007409"/>
    </source>
</evidence>
<dbReference type="CDD" id="cd03048">
    <property type="entry name" value="GST_N_Ure2p_like"/>
    <property type="match status" value="1"/>
</dbReference>
<dbReference type="EMBL" id="CP023323">
    <property type="protein sequence ID" value="ATY60055.1"/>
    <property type="molecule type" value="Genomic_DNA"/>
</dbReference>
<dbReference type="PROSITE" id="PS50405">
    <property type="entry name" value="GST_CTER"/>
    <property type="match status" value="1"/>
</dbReference>
<dbReference type="InterPro" id="IPR004046">
    <property type="entry name" value="GST_C"/>
</dbReference>
<dbReference type="Gene3D" id="1.20.1050.130">
    <property type="match status" value="1"/>
</dbReference>
<dbReference type="InterPro" id="IPR010987">
    <property type="entry name" value="Glutathione-S-Trfase_C-like"/>
</dbReference>
<comment type="similarity">
    <text evidence="1">Belongs to the GST superfamily.</text>
</comment>
<dbReference type="GO" id="GO:0016740">
    <property type="term" value="F:transferase activity"/>
    <property type="evidence" value="ECO:0007669"/>
    <property type="project" value="UniProtKB-KW"/>
</dbReference>
<dbReference type="VEuPathDB" id="FungiDB:A9K55_006370"/>
<gene>
    <name evidence="4" type="ORF">A9K55_006370</name>
</gene>
<dbReference type="Pfam" id="PF00043">
    <property type="entry name" value="GST_C"/>
    <property type="match status" value="1"/>
</dbReference>
<evidence type="ECO:0000313" key="4">
    <source>
        <dbReference type="EMBL" id="ATY60055.1"/>
    </source>
</evidence>
<dbReference type="OrthoDB" id="422574at2759"/>
<dbReference type="SFLD" id="SFLDG00358">
    <property type="entry name" value="Main_(cytGST)"/>
    <property type="match status" value="1"/>
</dbReference>
<organism evidence="4 5">
    <name type="scientific">Cordyceps militaris</name>
    <name type="common">Caterpillar fungus</name>
    <name type="synonym">Clavaria militaris</name>
    <dbReference type="NCBI Taxonomy" id="73501"/>
    <lineage>
        <taxon>Eukaryota</taxon>
        <taxon>Fungi</taxon>
        <taxon>Dikarya</taxon>
        <taxon>Ascomycota</taxon>
        <taxon>Pezizomycotina</taxon>
        <taxon>Sordariomycetes</taxon>
        <taxon>Hypocreomycetidae</taxon>
        <taxon>Hypocreales</taxon>
        <taxon>Cordycipitaceae</taxon>
        <taxon>Cordyceps</taxon>
    </lineage>
</organism>
<dbReference type="PANTHER" id="PTHR44051:SF3">
    <property type="entry name" value="TRANSCRIPTIONAL REGULATOR URE2"/>
    <property type="match status" value="1"/>
</dbReference>
<dbReference type="SFLD" id="SFLDS00019">
    <property type="entry name" value="Glutathione_Transferase_(cytos"/>
    <property type="match status" value="1"/>
</dbReference>
<dbReference type="InterPro" id="IPR036249">
    <property type="entry name" value="Thioredoxin-like_sf"/>
</dbReference>